<name>A0A2R4TDC8_9ACTN</name>
<dbReference type="Gene3D" id="1.25.40.10">
    <property type="entry name" value="Tetratricopeptide repeat domain"/>
    <property type="match status" value="1"/>
</dbReference>
<dbReference type="InterPro" id="IPR011990">
    <property type="entry name" value="TPR-like_helical_dom_sf"/>
</dbReference>
<dbReference type="SMART" id="SM00028">
    <property type="entry name" value="TPR"/>
    <property type="match status" value="2"/>
</dbReference>
<evidence type="ECO:0000313" key="1">
    <source>
        <dbReference type="EMBL" id="AVZ77132.1"/>
    </source>
</evidence>
<dbReference type="InterPro" id="IPR019734">
    <property type="entry name" value="TPR_rpt"/>
</dbReference>
<evidence type="ECO:0008006" key="3">
    <source>
        <dbReference type="Google" id="ProtNLM"/>
    </source>
</evidence>
<organism evidence="1 2">
    <name type="scientific">Streptomyces lunaelactis</name>
    <dbReference type="NCBI Taxonomy" id="1535768"/>
    <lineage>
        <taxon>Bacteria</taxon>
        <taxon>Bacillati</taxon>
        <taxon>Actinomycetota</taxon>
        <taxon>Actinomycetes</taxon>
        <taxon>Kitasatosporales</taxon>
        <taxon>Streptomycetaceae</taxon>
        <taxon>Streptomyces</taxon>
    </lineage>
</organism>
<protein>
    <recommendedName>
        <fullName evidence="3">Transcriptional regulator</fullName>
    </recommendedName>
</protein>
<dbReference type="OrthoDB" id="4255734at2"/>
<evidence type="ECO:0000313" key="2">
    <source>
        <dbReference type="Proteomes" id="UP000244201"/>
    </source>
</evidence>
<dbReference type="AlphaFoldDB" id="A0A2R4TDC8"/>
<dbReference type="Proteomes" id="UP000244201">
    <property type="component" value="Chromosome"/>
</dbReference>
<proteinExistence type="predicted"/>
<dbReference type="EMBL" id="CP026304">
    <property type="protein sequence ID" value="AVZ77132.1"/>
    <property type="molecule type" value="Genomic_DNA"/>
</dbReference>
<dbReference type="SUPFAM" id="SSF48452">
    <property type="entry name" value="TPR-like"/>
    <property type="match status" value="1"/>
</dbReference>
<dbReference type="KEGG" id="slk:SLUN_00370"/>
<reference evidence="1 2" key="1">
    <citation type="submission" date="2018-01" db="EMBL/GenBank/DDBJ databases">
        <title>Complete genome sequence of Streptomyces lunaelactis MM109T, a Ferroverdin A producer isolated from cave moonmilk deposits.</title>
        <authorList>
            <person name="Naome A."/>
            <person name="Martinet L."/>
            <person name="Maciejewska M."/>
            <person name="Anderssen S."/>
            <person name="Adam D."/>
            <person name="Tenconi E."/>
            <person name="Deflandre B."/>
            <person name="Arguelles-Arias A."/>
            <person name="Calusinska M."/>
            <person name="Copieters W."/>
            <person name="Karim L."/>
            <person name="Hanikenne M."/>
            <person name="Baurain D."/>
            <person name="van Wezel G."/>
            <person name="Smargiasso N."/>
            <person name="de Pauw E."/>
            <person name="Delfosse P."/>
            <person name="Rigali S."/>
        </authorList>
    </citation>
    <scope>NUCLEOTIDE SEQUENCE [LARGE SCALE GENOMIC DNA]</scope>
    <source>
        <strain evidence="1 2">MM109</strain>
    </source>
</reference>
<gene>
    <name evidence="1" type="ORF">SLUN_00370</name>
</gene>
<keyword evidence="2" id="KW-1185">Reference proteome</keyword>
<accession>A0A2R4TDC8</accession>
<sequence length="306" mass="32665">MQRRRFIAASAATVVLALGIDQTPVRGRLSMSDIDRVHERIGRLDAHFFEIGGGPLAETATAYVGRLRDAQDSCTYGGRVEKALHGAISSLYASAGWAAHDGGEPARAALLHTASLQSALLAADPSATARAWSNLALQARMEGRHREAVQITKAALESRRARQDPRIAALLHARLAIGQARTADRSGAARSLLAAEKAYDRVDAAGPAPTWLGFLSPAELSGLAAITYEALGQYDRAEAATTQALRLLPPSMRRSHAYYSVQLAELQLTQRDRAQAAATVQALDASSLDSRRIAGRLAAVQRTLTT</sequence>